<reference evidence="2 3" key="1">
    <citation type="submission" date="2020-08" db="EMBL/GenBank/DDBJ databases">
        <title>Draft genome sequence of Parasphingopyxis sp. GrpM-11.</title>
        <authorList>
            <person name="Oh J."/>
            <person name="Roh D.-H."/>
        </authorList>
    </citation>
    <scope>NUCLEOTIDE SEQUENCE [LARGE SCALE GENOMIC DNA]</scope>
    <source>
        <strain evidence="2 3">GrpM-11</strain>
    </source>
</reference>
<proteinExistence type="predicted"/>
<protein>
    <submittedName>
        <fullName evidence="2">Uncharacterized protein</fullName>
    </submittedName>
</protein>
<organism evidence="2 3">
    <name type="scientific">Parasphingopyxis marina</name>
    <dbReference type="NCBI Taxonomy" id="2761622"/>
    <lineage>
        <taxon>Bacteria</taxon>
        <taxon>Pseudomonadati</taxon>
        <taxon>Pseudomonadota</taxon>
        <taxon>Alphaproteobacteria</taxon>
        <taxon>Sphingomonadales</taxon>
        <taxon>Sphingomonadaceae</taxon>
        <taxon>Parasphingopyxis</taxon>
    </lineage>
</organism>
<name>A0A842I014_9SPHN</name>
<sequence>MAKLHECGKAKLLALFRARSTAMVPAGRAPFAPKPSSLCWPLSLPAHNLPRPCRNGGYAMTEELGQGNGEKAGAAAQAGEAETASPALKKPTLGDISMGFLICLFGLALLIVAFAGLLHHGGEDPGSLNLWICGGLLLSSIGVIYLFLKIHSPPPFAAEERHEGLFDRALAPLMERLQSRRKRDIALEAALLIALCAFLFVQGVAEAHRPEFQPTTPRSQFALAVSLPAGEPESISGEAPAEQREGHEAVLLWETPVADSSEPSGHSGLLPMSLAAALILALGLTFPNIGDFSQDGWKGSIGKIAVSLLSFALFGIGAGERASAEQEVRDAGYIREALPPISHVSSDDIKIRILQPRNLPSQTSRDLQEILVQLLEELQGDHHINFGELDDADRRALRSEIIAVMRSIERRGGAPTENQWNRLTTSIEQGFEGATTETGEAIDRLARLIGESNMLTRDLNASLNALDAAERQTTCAILLAQLGTAERDNAVTIALVGEANRRERRDLLTRAWRGIIGENDARLEEIERSISQAHRESLQRYLQGPDNACASLSDAPAVSNPGPG</sequence>
<gene>
    <name evidence="2" type="ORF">H6P80_14320</name>
</gene>
<accession>A0A842I014</accession>
<dbReference type="AlphaFoldDB" id="A0A842I014"/>
<keyword evidence="1" id="KW-1133">Transmembrane helix</keyword>
<dbReference type="Proteomes" id="UP000564378">
    <property type="component" value="Unassembled WGS sequence"/>
</dbReference>
<feature type="transmembrane region" description="Helical" evidence="1">
    <location>
        <begin position="185"/>
        <end position="205"/>
    </location>
</feature>
<keyword evidence="1" id="KW-0812">Transmembrane</keyword>
<feature type="transmembrane region" description="Helical" evidence="1">
    <location>
        <begin position="98"/>
        <end position="122"/>
    </location>
</feature>
<dbReference type="RefSeq" id="WP_185802022.1">
    <property type="nucleotide sequence ID" value="NZ_JACJVJ010000002.1"/>
</dbReference>
<keyword evidence="1" id="KW-0472">Membrane</keyword>
<comment type="caution">
    <text evidence="2">The sequence shown here is derived from an EMBL/GenBank/DDBJ whole genome shotgun (WGS) entry which is preliminary data.</text>
</comment>
<keyword evidence="3" id="KW-1185">Reference proteome</keyword>
<evidence type="ECO:0000313" key="3">
    <source>
        <dbReference type="Proteomes" id="UP000564378"/>
    </source>
</evidence>
<feature type="transmembrane region" description="Helical" evidence="1">
    <location>
        <begin position="128"/>
        <end position="148"/>
    </location>
</feature>
<dbReference type="EMBL" id="JACJVJ010000002">
    <property type="protein sequence ID" value="MBC2778796.1"/>
    <property type="molecule type" value="Genomic_DNA"/>
</dbReference>
<evidence type="ECO:0000313" key="2">
    <source>
        <dbReference type="EMBL" id="MBC2778796.1"/>
    </source>
</evidence>
<evidence type="ECO:0000256" key="1">
    <source>
        <dbReference type="SAM" id="Phobius"/>
    </source>
</evidence>